<evidence type="ECO:0000256" key="9">
    <source>
        <dbReference type="RuleBase" id="RU361157"/>
    </source>
</evidence>
<keyword evidence="7" id="KW-0625">Polysaccharide transport</keyword>
<evidence type="ECO:0000259" key="11">
    <source>
        <dbReference type="PROSITE" id="PS51012"/>
    </source>
</evidence>
<proteinExistence type="inferred from homology"/>
<sequence length="290" mass="32424">MQDFVTSKTSGPATGTPSRPSPRLVLTAVPNWGLTLTDLRQGLSMWRLWGGMGWNDVLQRYRRSLLGPFWLTLSMAVMIGTLGFLYAHLLRTDVADLMPYLCLGLLVWGFLSSLLNESGMVFVGSEAYIRQMRLPFTLHVCRYIWRNLIIFGHNAVVYVVVAVIFGIVPGWASLLAVPGLLLILVNALSVGMLLGMVSTRFRDIPQIITSLTQVIFFLTPIIWKPEMLGDRVALALVNPVHHFIELLRQPLLGQVPSALTYAVTLGFTALSVAASLLFLHRFRNRIAYWI</sequence>
<feature type="region of interest" description="Disordered" evidence="10">
    <location>
        <begin position="1"/>
        <end position="22"/>
    </location>
</feature>
<feature type="domain" description="ABC transmembrane type-2" evidence="11">
    <location>
        <begin position="66"/>
        <end position="282"/>
    </location>
</feature>
<dbReference type="EMBL" id="VEWN01000012">
    <property type="protein sequence ID" value="KAA1053985.1"/>
    <property type="molecule type" value="Genomic_DNA"/>
</dbReference>
<dbReference type="PANTHER" id="PTHR30413:SF10">
    <property type="entry name" value="CAPSULE POLYSACCHARIDE EXPORT INNER-MEMBRANE PROTEIN CTRC"/>
    <property type="match status" value="1"/>
</dbReference>
<dbReference type="GO" id="GO:0005886">
    <property type="term" value="C:plasma membrane"/>
    <property type="evidence" value="ECO:0007669"/>
    <property type="project" value="UniProtKB-SubCell"/>
</dbReference>
<dbReference type="PANTHER" id="PTHR30413">
    <property type="entry name" value="INNER MEMBRANE TRANSPORT PERMEASE"/>
    <property type="match status" value="1"/>
</dbReference>
<organism evidence="12 13">
    <name type="scientific">Azospirillum argentinense</name>
    <dbReference type="NCBI Taxonomy" id="2970906"/>
    <lineage>
        <taxon>Bacteria</taxon>
        <taxon>Pseudomonadati</taxon>
        <taxon>Pseudomonadota</taxon>
        <taxon>Alphaproteobacteria</taxon>
        <taxon>Rhodospirillales</taxon>
        <taxon>Azospirillaceae</taxon>
        <taxon>Azospirillum</taxon>
    </lineage>
</organism>
<evidence type="ECO:0000256" key="4">
    <source>
        <dbReference type="ARBA" id="ARBA00022475"/>
    </source>
</evidence>
<comment type="subcellular location">
    <subcellularLocation>
        <location evidence="9">Cell inner membrane</location>
        <topology evidence="9">Multi-pass membrane protein</topology>
    </subcellularLocation>
    <subcellularLocation>
        <location evidence="1">Cell membrane</location>
        <topology evidence="1">Multi-pass membrane protein</topology>
    </subcellularLocation>
</comment>
<feature type="transmembrane region" description="Helical" evidence="9">
    <location>
        <begin position="144"/>
        <end position="168"/>
    </location>
</feature>
<dbReference type="InterPro" id="IPR047817">
    <property type="entry name" value="ABC2_TM_bact-type"/>
</dbReference>
<feature type="transmembrane region" description="Helical" evidence="9">
    <location>
        <begin position="65"/>
        <end position="86"/>
    </location>
</feature>
<keyword evidence="5 9" id="KW-0812">Transmembrane</keyword>
<keyword evidence="6 9" id="KW-1133">Transmembrane helix</keyword>
<comment type="similarity">
    <text evidence="2 9">Belongs to the ABC-2 integral membrane protein family.</text>
</comment>
<feature type="transmembrane region" description="Helical" evidence="9">
    <location>
        <begin position="98"/>
        <end position="123"/>
    </location>
</feature>
<evidence type="ECO:0000256" key="8">
    <source>
        <dbReference type="ARBA" id="ARBA00023136"/>
    </source>
</evidence>
<reference evidence="12 13" key="1">
    <citation type="submission" date="2019-07" db="EMBL/GenBank/DDBJ databases">
        <title>Genome sequencing of the stress-tolerant strain Azospirillum brasilense Az19.</title>
        <authorList>
            <person name="Maroniche G.A."/>
            <person name="Garcia J.E."/>
            <person name="Pagnussat L."/>
            <person name="Amenta M."/>
            <person name="Creus C.M."/>
        </authorList>
    </citation>
    <scope>NUCLEOTIDE SEQUENCE [LARGE SCALE GENOMIC DNA]</scope>
    <source>
        <strain evidence="12 13">Az19</strain>
    </source>
</reference>
<dbReference type="Pfam" id="PF01061">
    <property type="entry name" value="ABC2_membrane"/>
    <property type="match status" value="1"/>
</dbReference>
<evidence type="ECO:0000313" key="13">
    <source>
        <dbReference type="Proteomes" id="UP000325333"/>
    </source>
</evidence>
<gene>
    <name evidence="12" type="ORF">FH063_002220</name>
</gene>
<evidence type="ECO:0000256" key="1">
    <source>
        <dbReference type="ARBA" id="ARBA00004651"/>
    </source>
</evidence>
<dbReference type="GO" id="GO:0140359">
    <property type="term" value="F:ABC-type transporter activity"/>
    <property type="evidence" value="ECO:0007669"/>
    <property type="project" value="InterPro"/>
</dbReference>
<dbReference type="Proteomes" id="UP000325333">
    <property type="component" value="Unassembled WGS sequence"/>
</dbReference>
<dbReference type="InterPro" id="IPR013525">
    <property type="entry name" value="ABC2_TM"/>
</dbReference>
<protein>
    <recommendedName>
        <fullName evidence="9">Transport permease protein</fullName>
    </recommendedName>
</protein>
<dbReference type="AlphaFoldDB" id="A0A5B0KQ09"/>
<evidence type="ECO:0000256" key="7">
    <source>
        <dbReference type="ARBA" id="ARBA00023047"/>
    </source>
</evidence>
<feature type="transmembrane region" description="Helical" evidence="9">
    <location>
        <begin position="258"/>
        <end position="279"/>
    </location>
</feature>
<dbReference type="GO" id="GO:0015920">
    <property type="term" value="P:lipopolysaccharide transport"/>
    <property type="evidence" value="ECO:0007669"/>
    <property type="project" value="TreeGrafter"/>
</dbReference>
<dbReference type="GO" id="GO:0015774">
    <property type="term" value="P:polysaccharide transport"/>
    <property type="evidence" value="ECO:0007669"/>
    <property type="project" value="UniProtKB-KW"/>
</dbReference>
<feature type="transmembrane region" description="Helical" evidence="9">
    <location>
        <begin position="204"/>
        <end position="223"/>
    </location>
</feature>
<evidence type="ECO:0000256" key="3">
    <source>
        <dbReference type="ARBA" id="ARBA00022448"/>
    </source>
</evidence>
<evidence type="ECO:0000256" key="2">
    <source>
        <dbReference type="ARBA" id="ARBA00007783"/>
    </source>
</evidence>
<feature type="transmembrane region" description="Helical" evidence="9">
    <location>
        <begin position="174"/>
        <end position="197"/>
    </location>
</feature>
<feature type="compositionally biased region" description="Polar residues" evidence="10">
    <location>
        <begin position="1"/>
        <end position="18"/>
    </location>
</feature>
<evidence type="ECO:0000256" key="5">
    <source>
        <dbReference type="ARBA" id="ARBA00022692"/>
    </source>
</evidence>
<evidence type="ECO:0000256" key="6">
    <source>
        <dbReference type="ARBA" id="ARBA00022989"/>
    </source>
</evidence>
<keyword evidence="3 9" id="KW-0813">Transport</keyword>
<accession>A0A5B0KQ09</accession>
<comment type="caution">
    <text evidence="12">The sequence shown here is derived from an EMBL/GenBank/DDBJ whole genome shotgun (WGS) entry which is preliminary data.</text>
</comment>
<keyword evidence="4 9" id="KW-1003">Cell membrane</keyword>
<keyword evidence="8 9" id="KW-0472">Membrane</keyword>
<evidence type="ECO:0000256" key="10">
    <source>
        <dbReference type="SAM" id="MobiDB-lite"/>
    </source>
</evidence>
<name>A0A5B0KQ09_9PROT</name>
<keyword evidence="7" id="KW-0762">Sugar transport</keyword>
<dbReference type="PROSITE" id="PS51012">
    <property type="entry name" value="ABC_TM2"/>
    <property type="match status" value="1"/>
</dbReference>
<evidence type="ECO:0000313" key="12">
    <source>
        <dbReference type="EMBL" id="KAA1053985.1"/>
    </source>
</evidence>